<accession>V4AK73</accession>
<gene>
    <name evidence="2" type="ORF">LOTGIDRAFT_160899</name>
</gene>
<feature type="region of interest" description="Disordered" evidence="1">
    <location>
        <begin position="1"/>
        <end position="117"/>
    </location>
</feature>
<sequence>MEAESQPVSTPNRHQLPLIADVRPTPKRKRTPSPSGLSTSQEPLSISKKPHTDRRTLSLPTFTATPSTPMTTPRSNPKTLKPQRTNTRRRLSLTTSPSSPACKPRRHNNEKDKSKWSIPTLTNPTVIIGSSNISNIPFLHPDTQAESYPGARIQHINTLLSKISPTTIPKKVLFHVGLNNKQASGESIHRRMLELLKLAKSKFPSPTLYVTQIPYSKELQLAEPHLVNNLQKFNSLLYHKPSTNAHTIPRFKGVVSVISDNIHWMSPTAKNLLIMPIESIPDSDLIKPKTKRLQRESYWMDQLQTVAPNGLNIQHDNQMIPFAATFNHTAAKTSSIVKQYYSELQNRLPNVYTKRLVIAYKRNKNLSNFLVRGRLDPIESNNT</sequence>
<dbReference type="KEGG" id="lgi:LOTGIDRAFT_160899"/>
<dbReference type="InterPro" id="IPR036514">
    <property type="entry name" value="SGNH_hydro_sf"/>
</dbReference>
<dbReference type="HOGENOM" id="CLU_722175_0_0_1"/>
<dbReference type="Gene3D" id="3.40.50.1110">
    <property type="entry name" value="SGNH hydrolase"/>
    <property type="match status" value="1"/>
</dbReference>
<dbReference type="AlphaFoldDB" id="V4AK73"/>
<feature type="compositionally biased region" description="Polar residues" evidence="1">
    <location>
        <begin position="1"/>
        <end position="13"/>
    </location>
</feature>
<dbReference type="EMBL" id="KB201701">
    <property type="protein sequence ID" value="ESO95135.1"/>
    <property type="molecule type" value="Genomic_DNA"/>
</dbReference>
<evidence type="ECO:0000256" key="1">
    <source>
        <dbReference type="SAM" id="MobiDB-lite"/>
    </source>
</evidence>
<dbReference type="GeneID" id="20238525"/>
<dbReference type="SUPFAM" id="SSF52266">
    <property type="entry name" value="SGNH hydrolase"/>
    <property type="match status" value="1"/>
</dbReference>
<dbReference type="RefSeq" id="XP_009054323.1">
    <property type="nucleotide sequence ID" value="XM_009056075.1"/>
</dbReference>
<organism evidence="2 3">
    <name type="scientific">Lottia gigantea</name>
    <name type="common">Giant owl limpet</name>
    <dbReference type="NCBI Taxonomy" id="225164"/>
    <lineage>
        <taxon>Eukaryota</taxon>
        <taxon>Metazoa</taxon>
        <taxon>Spiralia</taxon>
        <taxon>Lophotrochozoa</taxon>
        <taxon>Mollusca</taxon>
        <taxon>Gastropoda</taxon>
        <taxon>Patellogastropoda</taxon>
        <taxon>Lottioidea</taxon>
        <taxon>Lottiidae</taxon>
        <taxon>Lottia</taxon>
    </lineage>
</organism>
<keyword evidence="3" id="KW-1185">Reference proteome</keyword>
<evidence type="ECO:0000313" key="2">
    <source>
        <dbReference type="EMBL" id="ESO95135.1"/>
    </source>
</evidence>
<proteinExistence type="predicted"/>
<dbReference type="CTD" id="20238525"/>
<name>V4AK73_LOTGI</name>
<feature type="compositionally biased region" description="Low complexity" evidence="1">
    <location>
        <begin position="60"/>
        <end position="73"/>
    </location>
</feature>
<protein>
    <submittedName>
        <fullName evidence="2">Uncharacterized protein</fullName>
    </submittedName>
</protein>
<reference evidence="2 3" key="1">
    <citation type="journal article" date="2013" name="Nature">
        <title>Insights into bilaterian evolution from three spiralian genomes.</title>
        <authorList>
            <person name="Simakov O."/>
            <person name="Marletaz F."/>
            <person name="Cho S.J."/>
            <person name="Edsinger-Gonzales E."/>
            <person name="Havlak P."/>
            <person name="Hellsten U."/>
            <person name="Kuo D.H."/>
            <person name="Larsson T."/>
            <person name="Lv J."/>
            <person name="Arendt D."/>
            <person name="Savage R."/>
            <person name="Osoegawa K."/>
            <person name="de Jong P."/>
            <person name="Grimwood J."/>
            <person name="Chapman J.A."/>
            <person name="Shapiro H."/>
            <person name="Aerts A."/>
            <person name="Otillar R.P."/>
            <person name="Terry A.Y."/>
            <person name="Boore J.L."/>
            <person name="Grigoriev I.V."/>
            <person name="Lindberg D.R."/>
            <person name="Seaver E.C."/>
            <person name="Weisblat D.A."/>
            <person name="Putnam N.H."/>
            <person name="Rokhsar D.S."/>
        </authorList>
    </citation>
    <scope>NUCLEOTIDE SEQUENCE [LARGE SCALE GENOMIC DNA]</scope>
</reference>
<evidence type="ECO:0000313" key="3">
    <source>
        <dbReference type="Proteomes" id="UP000030746"/>
    </source>
</evidence>
<dbReference type="Proteomes" id="UP000030746">
    <property type="component" value="Unassembled WGS sequence"/>
</dbReference>